<keyword evidence="3 7" id="KW-0819">tRNA processing</keyword>
<protein>
    <recommendedName>
        <fullName evidence="7">tRNA(Ile)-lysidine synthase</fullName>
        <ecNumber evidence="7">6.3.4.19</ecNumber>
    </recommendedName>
    <alternativeName>
        <fullName evidence="7">tRNA(Ile)-2-lysyl-cytidine synthase</fullName>
    </alternativeName>
    <alternativeName>
        <fullName evidence="7">tRNA(Ile)-lysidine synthetase</fullName>
    </alternativeName>
</protein>
<dbReference type="RefSeq" id="WP_179461532.1">
    <property type="nucleotide sequence ID" value="NZ_JACBZX010000001.1"/>
</dbReference>
<dbReference type="Pfam" id="PF09179">
    <property type="entry name" value="TilS"/>
    <property type="match status" value="1"/>
</dbReference>
<dbReference type="InterPro" id="IPR011063">
    <property type="entry name" value="TilS/TtcA_N"/>
</dbReference>
<dbReference type="GO" id="GO:0005737">
    <property type="term" value="C:cytoplasm"/>
    <property type="evidence" value="ECO:0007669"/>
    <property type="project" value="UniProtKB-SubCell"/>
</dbReference>
<dbReference type="NCBIfam" id="TIGR02432">
    <property type="entry name" value="lysidine_TilS_N"/>
    <property type="match status" value="1"/>
</dbReference>
<feature type="binding site" evidence="7">
    <location>
        <begin position="55"/>
        <end position="60"/>
    </location>
    <ligand>
        <name>ATP</name>
        <dbReference type="ChEBI" id="CHEBI:30616"/>
    </ligand>
</feature>
<dbReference type="SUPFAM" id="SSF52402">
    <property type="entry name" value="Adenine nucleotide alpha hydrolases-like"/>
    <property type="match status" value="1"/>
</dbReference>
<accession>A0A852WZB8</accession>
<dbReference type="CDD" id="cd01992">
    <property type="entry name" value="TilS_N"/>
    <property type="match status" value="1"/>
</dbReference>
<evidence type="ECO:0000256" key="4">
    <source>
        <dbReference type="ARBA" id="ARBA00022741"/>
    </source>
</evidence>
<dbReference type="InterPro" id="IPR015262">
    <property type="entry name" value="tRNA_Ile_lys_synt_subst-bd"/>
</dbReference>
<proteinExistence type="inferred from homology"/>
<dbReference type="PANTHER" id="PTHR43033:SF1">
    <property type="entry name" value="TRNA(ILE)-LYSIDINE SYNTHASE-RELATED"/>
    <property type="match status" value="1"/>
</dbReference>
<keyword evidence="11" id="KW-1185">Reference proteome</keyword>
<evidence type="ECO:0000256" key="7">
    <source>
        <dbReference type="HAMAP-Rule" id="MF_01161"/>
    </source>
</evidence>
<comment type="similarity">
    <text evidence="7">Belongs to the tRNA(Ile)-lysidine synthase family.</text>
</comment>
<evidence type="ECO:0000313" key="11">
    <source>
        <dbReference type="Proteomes" id="UP000592181"/>
    </source>
</evidence>
<dbReference type="GO" id="GO:0005524">
    <property type="term" value="F:ATP binding"/>
    <property type="evidence" value="ECO:0007669"/>
    <property type="project" value="UniProtKB-UniRule"/>
</dbReference>
<evidence type="ECO:0000256" key="6">
    <source>
        <dbReference type="ARBA" id="ARBA00048539"/>
    </source>
</evidence>
<dbReference type="Proteomes" id="UP000592181">
    <property type="component" value="Unassembled WGS sequence"/>
</dbReference>
<feature type="domain" description="tRNA(Ile)-lysidine/2-thiocytidine synthase N-terminal" evidence="8">
    <location>
        <begin position="50"/>
        <end position="225"/>
    </location>
</feature>
<keyword evidence="5 7" id="KW-0067">ATP-binding</keyword>
<dbReference type="HAMAP" id="MF_01161">
    <property type="entry name" value="tRNA_Ile_lys_synt"/>
    <property type="match status" value="1"/>
</dbReference>
<evidence type="ECO:0000259" key="9">
    <source>
        <dbReference type="Pfam" id="PF09179"/>
    </source>
</evidence>
<dbReference type="EMBL" id="JACBZX010000001">
    <property type="protein sequence ID" value="NYG35949.1"/>
    <property type="molecule type" value="Genomic_DNA"/>
</dbReference>
<dbReference type="Gene3D" id="1.20.59.20">
    <property type="match status" value="1"/>
</dbReference>
<feature type="domain" description="tRNA(Ile)-lysidine synthase substrate-binding" evidence="9">
    <location>
        <begin position="290"/>
        <end position="350"/>
    </location>
</feature>
<evidence type="ECO:0000256" key="1">
    <source>
        <dbReference type="ARBA" id="ARBA00022490"/>
    </source>
</evidence>
<comment type="caution">
    <text evidence="10">The sequence shown here is derived from an EMBL/GenBank/DDBJ whole genome shotgun (WGS) entry which is preliminary data.</text>
</comment>
<dbReference type="GO" id="GO:0006400">
    <property type="term" value="P:tRNA modification"/>
    <property type="evidence" value="ECO:0007669"/>
    <property type="project" value="UniProtKB-UniRule"/>
</dbReference>
<dbReference type="EC" id="6.3.4.19" evidence="7"/>
<evidence type="ECO:0000256" key="2">
    <source>
        <dbReference type="ARBA" id="ARBA00022598"/>
    </source>
</evidence>
<keyword evidence="1 7" id="KW-0963">Cytoplasm</keyword>
<dbReference type="AlphaFoldDB" id="A0A852WZB8"/>
<comment type="catalytic activity">
    <reaction evidence="6 7">
        <text>cytidine(34) in tRNA(Ile2) + L-lysine + ATP = lysidine(34) in tRNA(Ile2) + AMP + diphosphate + H(+)</text>
        <dbReference type="Rhea" id="RHEA:43744"/>
        <dbReference type="Rhea" id="RHEA-COMP:10625"/>
        <dbReference type="Rhea" id="RHEA-COMP:10670"/>
        <dbReference type="ChEBI" id="CHEBI:15378"/>
        <dbReference type="ChEBI" id="CHEBI:30616"/>
        <dbReference type="ChEBI" id="CHEBI:32551"/>
        <dbReference type="ChEBI" id="CHEBI:33019"/>
        <dbReference type="ChEBI" id="CHEBI:82748"/>
        <dbReference type="ChEBI" id="CHEBI:83665"/>
        <dbReference type="ChEBI" id="CHEBI:456215"/>
        <dbReference type="EC" id="6.3.4.19"/>
    </reaction>
</comment>
<keyword evidence="2 7" id="KW-0436">Ligase</keyword>
<evidence type="ECO:0000256" key="3">
    <source>
        <dbReference type="ARBA" id="ARBA00022694"/>
    </source>
</evidence>
<keyword evidence="4 7" id="KW-0547">Nucleotide-binding</keyword>
<reference evidence="10 11" key="1">
    <citation type="submission" date="2020-07" db="EMBL/GenBank/DDBJ databases">
        <title>Sequencing the genomes of 1000 actinobacteria strains.</title>
        <authorList>
            <person name="Klenk H.-P."/>
        </authorList>
    </citation>
    <scope>NUCLEOTIDE SEQUENCE [LARGE SCALE GENOMIC DNA]</scope>
    <source>
        <strain evidence="10 11">DSM 24723</strain>
    </source>
</reference>
<organism evidence="10 11">
    <name type="scientific">Janibacter alkaliphilus</name>
    <dbReference type="NCBI Taxonomy" id="1069963"/>
    <lineage>
        <taxon>Bacteria</taxon>
        <taxon>Bacillati</taxon>
        <taxon>Actinomycetota</taxon>
        <taxon>Actinomycetes</taxon>
        <taxon>Micrococcales</taxon>
        <taxon>Intrasporangiaceae</taxon>
        <taxon>Janibacter</taxon>
    </lineage>
</organism>
<dbReference type="Pfam" id="PF01171">
    <property type="entry name" value="ATP_bind_3"/>
    <property type="match status" value="1"/>
</dbReference>
<evidence type="ECO:0000259" key="8">
    <source>
        <dbReference type="Pfam" id="PF01171"/>
    </source>
</evidence>
<comment type="domain">
    <text evidence="7">The N-terminal region contains the highly conserved SGGXDS motif, predicted to be a P-loop motif involved in ATP binding.</text>
</comment>
<evidence type="ECO:0000256" key="5">
    <source>
        <dbReference type="ARBA" id="ARBA00022840"/>
    </source>
</evidence>
<sequence length="364" mass="37499">MAAGTPAEADVRRAVRAVLSTSLPPRPSDPVTTPPPVDGVEVDGVQGPLVLAAVSGGADSLALAAALVREAGPRDVRAGAVIVDHGLQPGSGAAAATAAQTCRRLGLDPVRVVGASVHETGDGPEASARTARYAALDAVAEEAGADLVLLGHTRDDQAEQVLLGLTRGSGARSLAGIPAARGRYRRPFLDIPRETTRAVCAALGLHPWQDPMNADPRYARVRVRQVLGDLEGALGPGLPAALARSADLLRADADLLDGLAADALARLEAEDDARAAPVDASPDAPVEAPVEALAALPEALRTRVLRTLLLRVGCPPGQLSAAHVAEVDRLLVDWRGQGPLHLPGRVRGSRQGARLLLGRSPRVE</sequence>
<comment type="function">
    <text evidence="7">Ligates lysine onto the cytidine present at position 34 of the AUA codon-specific tRNA(Ile) that contains the anticodon CAU, in an ATP-dependent manner. Cytidine is converted to lysidine, thus changing the amino acid specificity of the tRNA from methionine to isoleucine.</text>
</comment>
<comment type="subcellular location">
    <subcellularLocation>
        <location evidence="7">Cytoplasm</location>
    </subcellularLocation>
</comment>
<gene>
    <name evidence="7" type="primary">tilS</name>
    <name evidence="10" type="ORF">BJY28_000418</name>
</gene>
<dbReference type="SUPFAM" id="SSF82829">
    <property type="entry name" value="MesJ substrate recognition domain-like"/>
    <property type="match status" value="1"/>
</dbReference>
<dbReference type="GO" id="GO:0032267">
    <property type="term" value="F:tRNA(Ile)-lysidine synthase activity"/>
    <property type="evidence" value="ECO:0007669"/>
    <property type="project" value="UniProtKB-EC"/>
</dbReference>
<dbReference type="InterPro" id="IPR012094">
    <property type="entry name" value="tRNA_Ile_lys_synt"/>
</dbReference>
<dbReference type="PANTHER" id="PTHR43033">
    <property type="entry name" value="TRNA(ILE)-LYSIDINE SYNTHASE-RELATED"/>
    <property type="match status" value="1"/>
</dbReference>
<dbReference type="InterPro" id="IPR014729">
    <property type="entry name" value="Rossmann-like_a/b/a_fold"/>
</dbReference>
<dbReference type="Gene3D" id="3.40.50.620">
    <property type="entry name" value="HUPs"/>
    <property type="match status" value="1"/>
</dbReference>
<dbReference type="InterPro" id="IPR012795">
    <property type="entry name" value="tRNA_Ile_lys_synt_N"/>
</dbReference>
<name>A0A852WZB8_9MICO</name>
<evidence type="ECO:0000313" key="10">
    <source>
        <dbReference type="EMBL" id="NYG35949.1"/>
    </source>
</evidence>